<evidence type="ECO:0000313" key="2">
    <source>
        <dbReference type="EMBL" id="TKW29420.1"/>
    </source>
</evidence>
<proteinExistence type="predicted"/>
<name>A0A4U6VIE7_SETVI</name>
<reference evidence="2" key="1">
    <citation type="submission" date="2019-03" db="EMBL/GenBank/DDBJ databases">
        <title>WGS assembly of Setaria viridis.</title>
        <authorList>
            <person name="Huang P."/>
            <person name="Jenkins J."/>
            <person name="Grimwood J."/>
            <person name="Barry K."/>
            <person name="Healey A."/>
            <person name="Mamidi S."/>
            <person name="Sreedasyam A."/>
            <person name="Shu S."/>
            <person name="Feldman M."/>
            <person name="Wu J."/>
            <person name="Yu Y."/>
            <person name="Chen C."/>
            <person name="Johnson J."/>
            <person name="Rokhsar D."/>
            <person name="Baxter I."/>
            <person name="Schmutz J."/>
            <person name="Brutnell T."/>
            <person name="Kellogg E."/>
        </authorList>
    </citation>
    <scope>NUCLEOTIDE SEQUENCE [LARGE SCALE GENOMIC DNA]</scope>
</reference>
<dbReference type="EMBL" id="CM016554">
    <property type="protein sequence ID" value="TKW29420.1"/>
    <property type="molecule type" value="Genomic_DNA"/>
</dbReference>
<dbReference type="Proteomes" id="UP000298652">
    <property type="component" value="Chromosome 3"/>
</dbReference>
<evidence type="ECO:0000313" key="3">
    <source>
        <dbReference type="Proteomes" id="UP000298652"/>
    </source>
</evidence>
<protein>
    <submittedName>
        <fullName evidence="2">Uncharacterized protein</fullName>
    </submittedName>
</protein>
<dbReference type="Gramene" id="TKW29420">
    <property type="protein sequence ID" value="TKW29420"/>
    <property type="gene ID" value="SEVIR_3G393300v2"/>
</dbReference>
<evidence type="ECO:0000256" key="1">
    <source>
        <dbReference type="SAM" id="MobiDB-lite"/>
    </source>
</evidence>
<sequence>MKSVGRGGEVVAQRRGSSRRGTLLAAEAKRGTGLREPAAAGLGLGEAKDLVGVEPRRAAEHAILVERIQPSLASTLCGATPDHAEEADSLAARWVEPDGPVGDGTRGSAEDDHTVDAVAPRQGHHPAAPASALDLGAAAPARASGPQGKATLGLPSAQVS</sequence>
<accession>A0A4U6VIE7</accession>
<feature type="compositionally biased region" description="Low complexity" evidence="1">
    <location>
        <begin position="126"/>
        <end position="146"/>
    </location>
</feature>
<gene>
    <name evidence="2" type="ORF">SEVIR_3G393300v2</name>
</gene>
<dbReference type="AlphaFoldDB" id="A0A4U6VIE7"/>
<organism evidence="2 3">
    <name type="scientific">Setaria viridis</name>
    <name type="common">Green bristlegrass</name>
    <name type="synonym">Setaria italica subsp. viridis</name>
    <dbReference type="NCBI Taxonomy" id="4556"/>
    <lineage>
        <taxon>Eukaryota</taxon>
        <taxon>Viridiplantae</taxon>
        <taxon>Streptophyta</taxon>
        <taxon>Embryophyta</taxon>
        <taxon>Tracheophyta</taxon>
        <taxon>Spermatophyta</taxon>
        <taxon>Magnoliopsida</taxon>
        <taxon>Liliopsida</taxon>
        <taxon>Poales</taxon>
        <taxon>Poaceae</taxon>
        <taxon>PACMAD clade</taxon>
        <taxon>Panicoideae</taxon>
        <taxon>Panicodae</taxon>
        <taxon>Paniceae</taxon>
        <taxon>Cenchrinae</taxon>
        <taxon>Setaria</taxon>
    </lineage>
</organism>
<feature type="region of interest" description="Disordered" evidence="1">
    <location>
        <begin position="93"/>
        <end position="160"/>
    </location>
</feature>
<keyword evidence="3" id="KW-1185">Reference proteome</keyword>
<feature type="region of interest" description="Disordered" evidence="1">
    <location>
        <begin position="1"/>
        <end position="39"/>
    </location>
</feature>